<dbReference type="RefSeq" id="WP_139173161.1">
    <property type="nucleotide sequence ID" value="NZ_FNBG01000031.1"/>
</dbReference>
<organism evidence="1 2">
    <name type="scientific">Fontibacillus panacisegetis</name>
    <dbReference type="NCBI Taxonomy" id="670482"/>
    <lineage>
        <taxon>Bacteria</taxon>
        <taxon>Bacillati</taxon>
        <taxon>Bacillota</taxon>
        <taxon>Bacilli</taxon>
        <taxon>Bacillales</taxon>
        <taxon>Paenibacillaceae</taxon>
        <taxon>Fontibacillus</taxon>
    </lineage>
</organism>
<gene>
    <name evidence="1" type="ORF">SAMN04488542_1313</name>
</gene>
<proteinExistence type="predicted"/>
<evidence type="ECO:0000313" key="2">
    <source>
        <dbReference type="Proteomes" id="UP000198972"/>
    </source>
</evidence>
<evidence type="ECO:0000313" key="1">
    <source>
        <dbReference type="EMBL" id="SDG24210.1"/>
    </source>
</evidence>
<dbReference type="STRING" id="670482.SAMN04488542_1313"/>
<protein>
    <submittedName>
        <fullName evidence="1">Uncharacterized protein</fullName>
    </submittedName>
</protein>
<name>A0A1G7SPK6_9BACL</name>
<accession>A0A1G7SPK6</accession>
<dbReference type="AlphaFoldDB" id="A0A1G7SPK6"/>
<dbReference type="EMBL" id="FNBG01000031">
    <property type="protein sequence ID" value="SDG24210.1"/>
    <property type="molecule type" value="Genomic_DNA"/>
</dbReference>
<keyword evidence="2" id="KW-1185">Reference proteome</keyword>
<dbReference type="Proteomes" id="UP000198972">
    <property type="component" value="Unassembled WGS sequence"/>
</dbReference>
<reference evidence="1 2" key="1">
    <citation type="submission" date="2016-10" db="EMBL/GenBank/DDBJ databases">
        <authorList>
            <person name="de Groot N.N."/>
        </authorList>
    </citation>
    <scope>NUCLEOTIDE SEQUENCE [LARGE SCALE GENOMIC DNA]</scope>
    <source>
        <strain evidence="1 2">DSM 28129</strain>
    </source>
</reference>
<dbReference type="OrthoDB" id="2029085at2"/>
<sequence length="113" mass="12191">MPPQTPTYRITVKDKDYTIDWLGTHGTIQEVTAANSNRPTSIRVQGSGISTSSPAEVIVNITEDTSLIHVDGTEAAVNELTKDTKIVAFYSPLLTRSLPPIGNAEKVIVIPSE</sequence>